<reference evidence="2 3" key="1">
    <citation type="submission" date="2017-06" db="EMBL/GenBank/DDBJ databases">
        <title>Genome of Fusarium nygamai isolate CS10214.</title>
        <authorList>
            <person name="Gardiner D.M."/>
            <person name="Obanor F."/>
            <person name="Kazan K."/>
        </authorList>
    </citation>
    <scope>NUCLEOTIDE SEQUENCE [LARGE SCALE GENOMIC DNA]</scope>
    <source>
        <strain evidence="2 3">CS10214</strain>
    </source>
</reference>
<evidence type="ECO:0000313" key="2">
    <source>
        <dbReference type="EMBL" id="PNP83699.1"/>
    </source>
</evidence>
<keyword evidence="3" id="KW-1185">Reference proteome</keyword>
<gene>
    <name evidence="2" type="ORF">FNYG_02916</name>
</gene>
<feature type="region of interest" description="Disordered" evidence="1">
    <location>
        <begin position="306"/>
        <end position="423"/>
    </location>
</feature>
<dbReference type="Pfam" id="PF20219">
    <property type="entry name" value="DUF6579"/>
    <property type="match status" value="1"/>
</dbReference>
<dbReference type="OrthoDB" id="3852249at2759"/>
<protein>
    <submittedName>
        <fullName evidence="2">Uncharacterized protein</fullName>
    </submittedName>
</protein>
<evidence type="ECO:0000313" key="3">
    <source>
        <dbReference type="Proteomes" id="UP000236664"/>
    </source>
</evidence>
<comment type="caution">
    <text evidence="2">The sequence shown here is derived from an EMBL/GenBank/DDBJ whole genome shotgun (WGS) entry which is preliminary data.</text>
</comment>
<feature type="compositionally biased region" description="Basic residues" evidence="1">
    <location>
        <begin position="374"/>
        <end position="391"/>
    </location>
</feature>
<feature type="compositionally biased region" description="Acidic residues" evidence="1">
    <location>
        <begin position="331"/>
        <end position="345"/>
    </location>
</feature>
<dbReference type="AlphaFoldDB" id="A0A2K0WN51"/>
<sequence length="423" mass="48448">MGLKDVLTWIFRNKKARKKALKTAVKVGTKTMTIMKTIQAGHGIFKLGNAVTNVNEFVSKASGVADSVQNFIPEMQVMGESLCDSVKIFGYFNMAATTIGIGANLVLTYQGIQALRLIAAKLDDISTSLAAQTALIAQRDFPQYVYTMIQERLSQTADDPARDHWFFLFHPDNDWYPKFYHLLERKSLGPRFCGYTNQIDTVFIFMLAARQRIEEREYRAKSNRRSFRHIRLHLLIPAYQPILIFEALKIPEEIGDFIMEGRINSNREFVWLNLPEEQRHYVTGIGNWAPSTLGWWDWTMSKIGLGDEPPKLGEPRTLGTRQQSNDSGEHEYEESDEGDLGDEFDGQSISSREVMASDDEPGSDERNRHLATPLHHRHQRNRGRPHRRSHREARGRNRGSESTLTNSHGRQRSRRSSRAQRSA</sequence>
<dbReference type="Proteomes" id="UP000236664">
    <property type="component" value="Unassembled WGS sequence"/>
</dbReference>
<dbReference type="EMBL" id="MTQA01000048">
    <property type="protein sequence ID" value="PNP83699.1"/>
    <property type="molecule type" value="Genomic_DNA"/>
</dbReference>
<name>A0A2K0WN51_GIBNY</name>
<feature type="compositionally biased region" description="Basic residues" evidence="1">
    <location>
        <begin position="409"/>
        <end position="423"/>
    </location>
</feature>
<dbReference type="STRING" id="42673.A0A2K0WN51"/>
<proteinExistence type="predicted"/>
<evidence type="ECO:0000256" key="1">
    <source>
        <dbReference type="SAM" id="MobiDB-lite"/>
    </source>
</evidence>
<dbReference type="InterPro" id="IPR046486">
    <property type="entry name" value="DUF6579"/>
</dbReference>
<organism evidence="2 3">
    <name type="scientific">Gibberella nygamai</name>
    <name type="common">Bean root rot disease fungus</name>
    <name type="synonym">Fusarium nygamai</name>
    <dbReference type="NCBI Taxonomy" id="42673"/>
    <lineage>
        <taxon>Eukaryota</taxon>
        <taxon>Fungi</taxon>
        <taxon>Dikarya</taxon>
        <taxon>Ascomycota</taxon>
        <taxon>Pezizomycotina</taxon>
        <taxon>Sordariomycetes</taxon>
        <taxon>Hypocreomycetidae</taxon>
        <taxon>Hypocreales</taxon>
        <taxon>Nectriaceae</taxon>
        <taxon>Fusarium</taxon>
        <taxon>Fusarium fujikuroi species complex</taxon>
    </lineage>
</organism>
<accession>A0A2K0WN51</accession>